<proteinExistence type="predicted"/>
<dbReference type="AlphaFoldDB" id="A0A1H6V151"/>
<dbReference type="Proteomes" id="UP000199005">
    <property type="component" value="Unassembled WGS sequence"/>
</dbReference>
<sequence>MSASQRAWDKAKAEKMIRHEIESIGKSKCPSEWFAQGMIELAYELGLLTDNDHLYWRNSASAAADNRWKQLHKGAA</sequence>
<organism evidence="1 2">
    <name type="scientific">Azotobacter beijerinckii</name>
    <dbReference type="NCBI Taxonomy" id="170623"/>
    <lineage>
        <taxon>Bacteria</taxon>
        <taxon>Pseudomonadati</taxon>
        <taxon>Pseudomonadota</taxon>
        <taxon>Gammaproteobacteria</taxon>
        <taxon>Pseudomonadales</taxon>
        <taxon>Pseudomonadaceae</taxon>
        <taxon>Azotobacter</taxon>
    </lineage>
</organism>
<evidence type="ECO:0000313" key="2">
    <source>
        <dbReference type="Proteomes" id="UP000199005"/>
    </source>
</evidence>
<protein>
    <submittedName>
        <fullName evidence="1">Uncharacterized protein</fullName>
    </submittedName>
</protein>
<dbReference type="EMBL" id="FNYO01000030">
    <property type="protein sequence ID" value="SEI98303.1"/>
    <property type="molecule type" value="Genomic_DNA"/>
</dbReference>
<dbReference type="STRING" id="170623.SAMN04244579_02685"/>
<reference evidence="1 2" key="1">
    <citation type="submission" date="2016-10" db="EMBL/GenBank/DDBJ databases">
        <authorList>
            <person name="de Groot N.N."/>
        </authorList>
    </citation>
    <scope>NUCLEOTIDE SEQUENCE [LARGE SCALE GENOMIC DNA]</scope>
    <source>
        <strain evidence="1 2">DSM 1041</strain>
    </source>
</reference>
<dbReference type="RefSeq" id="WP_090900152.1">
    <property type="nucleotide sequence ID" value="NZ_FNYO01000030.1"/>
</dbReference>
<gene>
    <name evidence="1" type="ORF">SAMN04244579_02685</name>
</gene>
<accession>A0A1H6V151</accession>
<evidence type="ECO:0000313" key="1">
    <source>
        <dbReference type="EMBL" id="SEI98303.1"/>
    </source>
</evidence>
<name>A0A1H6V151_9GAMM</name>